<sequence>MPIHVICIKYKIKDALKGWSYTGVFRVGETGSDSNDTEEEIKRKVLLLITSKSIVMTHSLFLVFNMHPLRTLGISPYDKNWSSKSTTTYKINVATHLGLSHYVVAGTTFILEGFEIALYDKENYVELYSDK</sequence>
<dbReference type="GeneID" id="80537722"/>
<dbReference type="Proteomes" id="UP000830066">
    <property type="component" value="Segment"/>
</dbReference>
<protein>
    <submittedName>
        <fullName evidence="1">Uncharacterized protein</fullName>
    </submittedName>
</protein>
<evidence type="ECO:0000313" key="1">
    <source>
        <dbReference type="EMBL" id="AXA52565.1"/>
    </source>
</evidence>
<name>A0AAD0LE15_9MONO</name>
<organism evidence="1 2">
    <name type="scientific">Linepithema humile rhabdo-like virus 1</name>
    <dbReference type="NCBI Taxonomy" id="2259786"/>
    <lineage>
        <taxon>Viruses</taxon>
        <taxon>Riboviria</taxon>
        <taxon>Orthornavirae</taxon>
        <taxon>Negarnaviricota</taxon>
        <taxon>Haploviricotina</taxon>
        <taxon>Monjiviricetes</taxon>
        <taxon>Mononegavirales</taxon>
        <taxon>Lispiviridae</taxon>
        <taxon>Synelinevirus</taxon>
        <taxon>Synelinevirus paranaense</taxon>
    </lineage>
</organism>
<reference evidence="1" key="1">
    <citation type="journal article" date="2018" name="J. Gen. Virol.">
        <title>Viruses of invasive Argentine ants from the European Main supercolony: characterization, interactions and evolution.</title>
        <authorList>
            <person name="Viljakainen L."/>
            <person name="Holmberg I."/>
            <person name="Abril S."/>
            <person name="Jurvansuu J."/>
        </authorList>
    </citation>
    <scope>NUCLEOTIDE SEQUENCE</scope>
    <source>
        <strain evidence="1">11CAT06</strain>
    </source>
</reference>
<dbReference type="EMBL" id="MH213246">
    <property type="protein sequence ID" value="AXA52565.1"/>
    <property type="molecule type" value="Viral_cRNA"/>
</dbReference>
<dbReference type="RefSeq" id="YP_010799354.1">
    <property type="nucleotide sequence ID" value="NC_076632.1"/>
</dbReference>
<accession>A0AAD0LE15</accession>
<proteinExistence type="predicted"/>
<evidence type="ECO:0000313" key="2">
    <source>
        <dbReference type="Proteomes" id="UP000830066"/>
    </source>
</evidence>
<keyword evidence="2" id="KW-1185">Reference proteome</keyword>
<dbReference type="KEGG" id="vg:80537722"/>